<gene>
    <name evidence="1" type="ORF">GCM10007359_02500</name>
</gene>
<proteinExistence type="predicted"/>
<comment type="caution">
    <text evidence="1">The sequence shown here is derived from an EMBL/GenBank/DDBJ whole genome shotgun (WGS) entry which is preliminary data.</text>
</comment>
<keyword evidence="2" id="KW-1185">Reference proteome</keyword>
<organism evidence="1 2">
    <name type="scientific">Rothia aerolata</name>
    <dbReference type="NCBI Taxonomy" id="1812262"/>
    <lineage>
        <taxon>Bacteria</taxon>
        <taxon>Bacillati</taxon>
        <taxon>Actinomycetota</taxon>
        <taxon>Actinomycetes</taxon>
        <taxon>Micrococcales</taxon>
        <taxon>Micrococcaceae</taxon>
        <taxon>Rothia</taxon>
    </lineage>
</organism>
<protein>
    <submittedName>
        <fullName evidence="1">Uncharacterized protein</fullName>
    </submittedName>
</protein>
<evidence type="ECO:0000313" key="2">
    <source>
        <dbReference type="Proteomes" id="UP000600171"/>
    </source>
</evidence>
<dbReference type="AlphaFoldDB" id="A0A917IMZ0"/>
<dbReference type="Proteomes" id="UP000600171">
    <property type="component" value="Unassembled WGS sequence"/>
</dbReference>
<sequence length="82" mass="9950">MRERETGIKNLRVAGQDQRFEYLEITVERGESVKDARARLREHSEYGRWELAKSVILYGGRRRFWLRRRIMRVHRTVSFADV</sequence>
<dbReference type="Pfam" id="PF18963">
    <property type="entry name" value="DUF5703"/>
    <property type="match status" value="1"/>
</dbReference>
<reference evidence="1 2" key="1">
    <citation type="journal article" date="2014" name="Int. J. Syst. Evol. Microbiol.">
        <title>Complete genome sequence of Corynebacterium casei LMG S-19264T (=DSM 44701T), isolated from a smear-ripened cheese.</title>
        <authorList>
            <consortium name="US DOE Joint Genome Institute (JGI-PGF)"/>
            <person name="Walter F."/>
            <person name="Albersmeier A."/>
            <person name="Kalinowski J."/>
            <person name="Ruckert C."/>
        </authorList>
    </citation>
    <scope>NUCLEOTIDE SEQUENCE [LARGE SCALE GENOMIC DNA]</scope>
    <source>
        <strain evidence="1 2">CCM 8669</strain>
    </source>
</reference>
<dbReference type="EMBL" id="BMDC01000001">
    <property type="protein sequence ID" value="GGH57406.1"/>
    <property type="molecule type" value="Genomic_DNA"/>
</dbReference>
<name>A0A917IMZ0_9MICC</name>
<dbReference type="RefSeq" id="WP_188358525.1">
    <property type="nucleotide sequence ID" value="NZ_BMDC01000001.1"/>
</dbReference>
<evidence type="ECO:0000313" key="1">
    <source>
        <dbReference type="EMBL" id="GGH57406.1"/>
    </source>
</evidence>
<dbReference type="InterPro" id="IPR043758">
    <property type="entry name" value="DUF5703"/>
</dbReference>
<accession>A0A917IMZ0</accession>